<organism evidence="1 2">
    <name type="scientific">Mycena belliarum</name>
    <dbReference type="NCBI Taxonomy" id="1033014"/>
    <lineage>
        <taxon>Eukaryota</taxon>
        <taxon>Fungi</taxon>
        <taxon>Dikarya</taxon>
        <taxon>Basidiomycota</taxon>
        <taxon>Agaricomycotina</taxon>
        <taxon>Agaricomycetes</taxon>
        <taxon>Agaricomycetidae</taxon>
        <taxon>Agaricales</taxon>
        <taxon>Marasmiineae</taxon>
        <taxon>Mycenaceae</taxon>
        <taxon>Mycena</taxon>
    </lineage>
</organism>
<evidence type="ECO:0000313" key="1">
    <source>
        <dbReference type="EMBL" id="KAJ7082443.1"/>
    </source>
</evidence>
<proteinExistence type="predicted"/>
<name>A0AAD6XJ83_9AGAR</name>
<accession>A0AAD6XJ83</accession>
<dbReference type="Proteomes" id="UP001222325">
    <property type="component" value="Unassembled WGS sequence"/>
</dbReference>
<gene>
    <name evidence="1" type="ORF">B0H15DRAFT_441762</name>
</gene>
<comment type="caution">
    <text evidence="1">The sequence shown here is derived from an EMBL/GenBank/DDBJ whole genome shotgun (WGS) entry which is preliminary data.</text>
</comment>
<dbReference type="EMBL" id="JARJCN010000045">
    <property type="protein sequence ID" value="KAJ7082443.1"/>
    <property type="molecule type" value="Genomic_DNA"/>
</dbReference>
<evidence type="ECO:0000313" key="2">
    <source>
        <dbReference type="Proteomes" id="UP001222325"/>
    </source>
</evidence>
<keyword evidence="2" id="KW-1185">Reference proteome</keyword>
<dbReference type="AlphaFoldDB" id="A0AAD6XJ83"/>
<sequence length="264" mass="29822">MIFSESFRRQLRRLVVPRTSVRTWPGAGTGIRSDTGPTEMTQAVYKGADHSDASVRLYPRTQCHTPLDERTDFLILMSQVMNLECATELSEHEPTMTDRPQEYSQKAGFPASWLVSTEDDVLPESEWFNDPTVMRRNHTVDWHLFFRSSLQPLKDDTGTVLGPPLALTPIRRRGIAGPVVPICYVRDTDAWRYILLFTTAGPPRGDGTKVFYRLMFRSSVHSTAGTEVHRFRTAFGSVAGYFEARGAERGVDVLEELKGPVRRG</sequence>
<protein>
    <submittedName>
        <fullName evidence="1">Uncharacterized protein</fullName>
    </submittedName>
</protein>
<reference evidence="1" key="1">
    <citation type="submission" date="2023-03" db="EMBL/GenBank/DDBJ databases">
        <title>Massive genome expansion in bonnet fungi (Mycena s.s.) driven by repeated elements and novel gene families across ecological guilds.</title>
        <authorList>
            <consortium name="Lawrence Berkeley National Laboratory"/>
            <person name="Harder C.B."/>
            <person name="Miyauchi S."/>
            <person name="Viragh M."/>
            <person name="Kuo A."/>
            <person name="Thoen E."/>
            <person name="Andreopoulos B."/>
            <person name="Lu D."/>
            <person name="Skrede I."/>
            <person name="Drula E."/>
            <person name="Henrissat B."/>
            <person name="Morin E."/>
            <person name="Kohler A."/>
            <person name="Barry K."/>
            <person name="LaButti K."/>
            <person name="Morin E."/>
            <person name="Salamov A."/>
            <person name="Lipzen A."/>
            <person name="Mereny Z."/>
            <person name="Hegedus B."/>
            <person name="Baldrian P."/>
            <person name="Stursova M."/>
            <person name="Weitz H."/>
            <person name="Taylor A."/>
            <person name="Grigoriev I.V."/>
            <person name="Nagy L.G."/>
            <person name="Martin F."/>
            <person name="Kauserud H."/>
        </authorList>
    </citation>
    <scope>NUCLEOTIDE SEQUENCE</scope>
    <source>
        <strain evidence="1">CBHHK173m</strain>
    </source>
</reference>